<comment type="similarity">
    <text evidence="10">Belongs to the mitochondrial carrier (TC 2.A.29) family.</text>
</comment>
<evidence type="ECO:0000313" key="12">
    <source>
        <dbReference type="EMBL" id="EGG17033.1"/>
    </source>
</evidence>
<dbReference type="InterPro" id="IPR018108">
    <property type="entry name" value="MCP_transmembrane"/>
</dbReference>
<dbReference type="OMA" id="WVMYEQM"/>
<dbReference type="PANTHER" id="PTHR45829">
    <property type="entry name" value="MITOCHONDRIAL CARRIER PROTEIN RIM2"/>
    <property type="match status" value="1"/>
</dbReference>
<evidence type="ECO:0000313" key="13">
    <source>
        <dbReference type="Proteomes" id="UP000007797"/>
    </source>
</evidence>
<evidence type="ECO:0000256" key="3">
    <source>
        <dbReference type="ARBA" id="ARBA00022692"/>
    </source>
</evidence>
<name>F4Q4M4_CACFS</name>
<evidence type="ECO:0000256" key="2">
    <source>
        <dbReference type="ARBA" id="ARBA00022448"/>
    </source>
</evidence>
<dbReference type="PANTHER" id="PTHR45829:SF4">
    <property type="entry name" value="MITOCHONDRIAL CARRIER PROTEIN RIM2"/>
    <property type="match status" value="1"/>
</dbReference>
<evidence type="ECO:0000256" key="10">
    <source>
        <dbReference type="RuleBase" id="RU000488"/>
    </source>
</evidence>
<keyword evidence="5" id="KW-0999">Mitochondrion inner membrane</keyword>
<feature type="transmembrane region" description="Helical" evidence="11">
    <location>
        <begin position="129"/>
        <end position="152"/>
    </location>
</feature>
<keyword evidence="13" id="KW-1185">Reference proteome</keyword>
<reference evidence="13" key="1">
    <citation type="journal article" date="2011" name="Genome Res.">
        <title>Phylogeny-wide analysis of social amoeba genomes highlights ancient origins for complex intercellular communication.</title>
        <authorList>
            <person name="Heidel A.J."/>
            <person name="Lawal H.M."/>
            <person name="Felder M."/>
            <person name="Schilde C."/>
            <person name="Helps N.R."/>
            <person name="Tunggal B."/>
            <person name="Rivero F."/>
            <person name="John U."/>
            <person name="Schleicher M."/>
            <person name="Eichinger L."/>
            <person name="Platzer M."/>
            <person name="Noegel A.A."/>
            <person name="Schaap P."/>
            <person name="Gloeckner G."/>
        </authorList>
    </citation>
    <scope>NUCLEOTIDE SEQUENCE [LARGE SCALE GENOMIC DNA]</scope>
    <source>
        <strain evidence="13">SH3</strain>
    </source>
</reference>
<dbReference type="InterPro" id="IPR023395">
    <property type="entry name" value="MCP_dom_sf"/>
</dbReference>
<dbReference type="PRINTS" id="PR00926">
    <property type="entry name" value="MITOCARRIER"/>
</dbReference>
<keyword evidence="8 9" id="KW-0472">Membrane</keyword>
<dbReference type="RefSeq" id="XP_004355517.1">
    <property type="nucleotide sequence ID" value="XM_004355464.1"/>
</dbReference>
<keyword evidence="3 9" id="KW-0812">Transmembrane</keyword>
<keyword evidence="2 10" id="KW-0813">Transport</keyword>
<evidence type="ECO:0000256" key="1">
    <source>
        <dbReference type="ARBA" id="ARBA00004448"/>
    </source>
</evidence>
<comment type="subcellular location">
    <subcellularLocation>
        <location evidence="1">Mitochondrion inner membrane</location>
        <topology evidence="1">Multi-pass membrane protein</topology>
    </subcellularLocation>
</comment>
<dbReference type="Pfam" id="PF00153">
    <property type="entry name" value="Mito_carr"/>
    <property type="match status" value="3"/>
</dbReference>
<evidence type="ECO:0000256" key="11">
    <source>
        <dbReference type="SAM" id="Phobius"/>
    </source>
</evidence>
<dbReference type="Gene3D" id="1.50.40.10">
    <property type="entry name" value="Mitochondrial carrier domain"/>
    <property type="match status" value="2"/>
</dbReference>
<dbReference type="InterPro" id="IPR002067">
    <property type="entry name" value="MCP"/>
</dbReference>
<sequence>MTTNTVTSKTIFNQIQQQPRKERSKNGLLHFVAGGTGGAVGVILTSPLEVIKTQLQARNANLLQVGKPKFIPTTPYALYHLVLRDGVGGLFKGLKPHLIGVVPARAVNFSAYSISKSLLNRMGVQDGPLLYSTAAGAAGCTVAIATGPIWLIKTRMQLQTSLKNFSGGTYYFNIFHCCVSILRNEGVGGFYRGLGASLIGVSESVFQFVLYEGIKERLTEAKKRNPEKYPYPSELSTIEYLSAAAVSKLIAAVTTYPHEVVRTRLRENMLPYVMPKYTGVLQCIITVCREEGPKALFGGMGAHVARVVPNSAIMFLTYEFVLDLANQTSRLINRFNNSSSNNNSSN</sequence>
<feature type="repeat" description="Solcar" evidence="9">
    <location>
        <begin position="25"/>
        <end position="118"/>
    </location>
</feature>
<dbReference type="PROSITE" id="PS50920">
    <property type="entry name" value="SOLCAR"/>
    <property type="match status" value="3"/>
</dbReference>
<feature type="repeat" description="Solcar" evidence="9">
    <location>
        <begin position="126"/>
        <end position="217"/>
    </location>
</feature>
<evidence type="ECO:0000256" key="4">
    <source>
        <dbReference type="ARBA" id="ARBA00022737"/>
    </source>
</evidence>
<dbReference type="GeneID" id="14868854"/>
<dbReference type="OrthoDB" id="269120at2759"/>
<dbReference type="SUPFAM" id="SSF103506">
    <property type="entry name" value="Mitochondrial carrier"/>
    <property type="match status" value="1"/>
</dbReference>
<keyword evidence="6 11" id="KW-1133">Transmembrane helix</keyword>
<dbReference type="EMBL" id="GL883021">
    <property type="protein sequence ID" value="EGG17033.1"/>
    <property type="molecule type" value="Genomic_DNA"/>
</dbReference>
<dbReference type="GO" id="GO:0015218">
    <property type="term" value="F:pyrimidine nucleotide transmembrane transporter activity"/>
    <property type="evidence" value="ECO:0007669"/>
    <property type="project" value="InterPro"/>
</dbReference>
<evidence type="ECO:0000256" key="9">
    <source>
        <dbReference type="PROSITE-ProRule" id="PRU00282"/>
    </source>
</evidence>
<feature type="transmembrane region" description="Helical" evidence="11">
    <location>
        <begin position="28"/>
        <end position="48"/>
    </location>
</feature>
<evidence type="ECO:0000256" key="8">
    <source>
        <dbReference type="ARBA" id="ARBA00023136"/>
    </source>
</evidence>
<keyword evidence="4" id="KW-0677">Repeat</keyword>
<protein>
    <submittedName>
        <fullName evidence="12">Mitochondrial substrate carrier family protein</fullName>
    </submittedName>
</protein>
<evidence type="ECO:0000256" key="7">
    <source>
        <dbReference type="ARBA" id="ARBA00023128"/>
    </source>
</evidence>
<evidence type="ECO:0000256" key="6">
    <source>
        <dbReference type="ARBA" id="ARBA00022989"/>
    </source>
</evidence>
<dbReference type="Proteomes" id="UP000007797">
    <property type="component" value="Unassembled WGS sequence"/>
</dbReference>
<proteinExistence type="inferred from homology"/>
<dbReference type="KEGG" id="dfa:DFA_08014"/>
<dbReference type="InterPro" id="IPR049562">
    <property type="entry name" value="SLC25A33/36-like"/>
</dbReference>
<keyword evidence="7" id="KW-0496">Mitochondrion</keyword>
<dbReference type="GO" id="GO:0005743">
    <property type="term" value="C:mitochondrial inner membrane"/>
    <property type="evidence" value="ECO:0007669"/>
    <property type="project" value="UniProtKB-SubCell"/>
</dbReference>
<dbReference type="AlphaFoldDB" id="F4Q4M4"/>
<accession>F4Q4M4</accession>
<dbReference type="GO" id="GO:1990519">
    <property type="term" value="P:pyrimidine nucleotide import into mitochondrion"/>
    <property type="evidence" value="ECO:0007669"/>
    <property type="project" value="TreeGrafter"/>
</dbReference>
<evidence type="ECO:0000256" key="5">
    <source>
        <dbReference type="ARBA" id="ARBA00022792"/>
    </source>
</evidence>
<dbReference type="STRING" id="1054147.F4Q4M4"/>
<feature type="repeat" description="Solcar" evidence="9">
    <location>
        <begin position="235"/>
        <end position="324"/>
    </location>
</feature>
<gene>
    <name evidence="12" type="primary">rimA</name>
    <name evidence="12" type="ORF">DFA_08014</name>
</gene>
<organism evidence="12 13">
    <name type="scientific">Cavenderia fasciculata</name>
    <name type="common">Slime mold</name>
    <name type="synonym">Dictyostelium fasciculatum</name>
    <dbReference type="NCBI Taxonomy" id="261658"/>
    <lineage>
        <taxon>Eukaryota</taxon>
        <taxon>Amoebozoa</taxon>
        <taxon>Evosea</taxon>
        <taxon>Eumycetozoa</taxon>
        <taxon>Dictyostelia</taxon>
        <taxon>Acytosteliales</taxon>
        <taxon>Cavenderiaceae</taxon>
        <taxon>Cavenderia</taxon>
    </lineage>
</organism>